<evidence type="ECO:0000259" key="4">
    <source>
        <dbReference type="Pfam" id="PF00291"/>
    </source>
</evidence>
<accession>R4WFV0</accession>
<evidence type="ECO:0000256" key="1">
    <source>
        <dbReference type="ARBA" id="ARBA00001933"/>
    </source>
</evidence>
<dbReference type="SUPFAM" id="SSF53383">
    <property type="entry name" value="PLP-dependent transferases"/>
    <property type="match status" value="1"/>
</dbReference>
<feature type="domain" description="Tryptophan synthase beta chain-like PALP" evidence="4">
    <location>
        <begin position="3"/>
        <end position="236"/>
    </location>
</feature>
<evidence type="ECO:0000256" key="2">
    <source>
        <dbReference type="ARBA" id="ARBA00022898"/>
    </source>
</evidence>
<dbReference type="AlphaFoldDB" id="R4WFV0"/>
<dbReference type="GO" id="GO:0006565">
    <property type="term" value="P:L-serine catabolic process"/>
    <property type="evidence" value="ECO:0007669"/>
    <property type="project" value="TreeGrafter"/>
</dbReference>
<dbReference type="HOGENOM" id="CLU_020984_0_0_4"/>
<protein>
    <recommendedName>
        <fullName evidence="4">Tryptophan synthase beta chain-like PALP domain-containing protein</fullName>
    </recommendedName>
</protein>
<dbReference type="GO" id="GO:0006567">
    <property type="term" value="P:L-threonine catabolic process"/>
    <property type="evidence" value="ECO:0007669"/>
    <property type="project" value="TreeGrafter"/>
</dbReference>
<reference evidence="5 6" key="1">
    <citation type="journal article" date="2013" name="Genome Announc.">
        <title>Complete Genome Sequence of Burkholderia sp. Strain RPE64, Bacterial Symbiont of the Bean Bug Riptortus pedestris.</title>
        <authorList>
            <person name="Shibata T.F."/>
            <person name="Maeda T."/>
            <person name="Nikoh N."/>
            <person name="Yamaguchi K."/>
            <person name="Oshima K."/>
            <person name="Hattori M."/>
            <person name="Nishiyama T."/>
            <person name="Hasebe M."/>
            <person name="Fukatsu T."/>
            <person name="Kikuchi Y."/>
            <person name="Shigenobu S."/>
        </authorList>
    </citation>
    <scope>NUCLEOTIDE SEQUENCE [LARGE SCALE GENOMIC DNA]</scope>
</reference>
<keyword evidence="2" id="KW-0663">Pyridoxal phosphate</keyword>
<dbReference type="GO" id="GO:0004794">
    <property type="term" value="F:threonine deaminase activity"/>
    <property type="evidence" value="ECO:0007669"/>
    <property type="project" value="TreeGrafter"/>
</dbReference>
<dbReference type="EMBL" id="AP013058">
    <property type="protein sequence ID" value="BAN22479.1"/>
    <property type="molecule type" value="Genomic_DNA"/>
</dbReference>
<dbReference type="Proteomes" id="UP000013966">
    <property type="component" value="Chromosome 1"/>
</dbReference>
<dbReference type="SUPFAM" id="SSF53686">
    <property type="entry name" value="Tryptophan synthase beta subunit-like PLP-dependent enzymes"/>
    <property type="match status" value="1"/>
</dbReference>
<keyword evidence="3" id="KW-0456">Lyase</keyword>
<dbReference type="InterPro" id="IPR015424">
    <property type="entry name" value="PyrdxlP-dep_Trfase"/>
</dbReference>
<evidence type="ECO:0000313" key="5">
    <source>
        <dbReference type="EMBL" id="BAN22479.1"/>
    </source>
</evidence>
<dbReference type="GO" id="GO:0003941">
    <property type="term" value="F:L-serine ammonia-lyase activity"/>
    <property type="evidence" value="ECO:0007669"/>
    <property type="project" value="TreeGrafter"/>
</dbReference>
<evidence type="ECO:0000313" key="6">
    <source>
        <dbReference type="Proteomes" id="UP000013966"/>
    </source>
</evidence>
<evidence type="ECO:0000256" key="3">
    <source>
        <dbReference type="ARBA" id="ARBA00023239"/>
    </source>
</evidence>
<dbReference type="Pfam" id="PF00291">
    <property type="entry name" value="PALP"/>
    <property type="match status" value="1"/>
</dbReference>
<dbReference type="GO" id="GO:0009097">
    <property type="term" value="P:isoleucine biosynthetic process"/>
    <property type="evidence" value="ECO:0007669"/>
    <property type="project" value="TreeGrafter"/>
</dbReference>
<dbReference type="PATRIC" id="fig|758793.3.peg.726"/>
<sequence>MYTASAGNHGIAIAHVAQTLGFPCVVYVPVNASELKLRRLIQHGASVEQVGRDLHEAAEVAKEHAVATGGAFISPFSHEDVIGGQGSLALEVLEDIDAPIDTVIAPLGGGGLIAGISPVFKTHDLQTRVIGVHPEVFQRRLLSPGDAALSKPVRPTLADGLAVQHDVLDGELEARVRGALDGFELASEADIGNAVIAMLHNESVLAEGAGAIALVPLIRDLDAKQFRGNVVVIVSGGNIASASVTKCLMTSVDDPRVSALLGHRSARLASETVRKDRCSETDARGAITPLSLNVSSIWATLLATLSRKFATLFDELQQHAEYVDHHRLDAHAHVARHVVDATRSAIERLDATLRTPHSDADRRATYRLMIQEYSFLRNSLSWSSASSDQSRCVMFFDPQENSGATVNYDRYGSMLLRKKEISLLQSLGFDVAQNDLLLVSSGQAAYGVIESFLLSEVLHAGTVIATSPYIYFEALEQLQRLRHVYLHRAPSWHPNSLIELVEREDARVVFLDPLANLGTMNSIDLQAFAVRLSGRDWSNRWFVIDGTMVSGGINVFSIFNKPEHPKLLYYESGSKYLQLGLDLQMAGVVVCRKSVSDKLAIARRNLGAVMYQSSISRFPDYDRRIYLTRMALLTRNAEALFARLKDDAELSEHLDPGYPSNWGNLGWAHGGGVVAVRLRKTGLNNHACLDALIDQLLEECRRARVALTKGVSFGFSTTRVSAAAAMADNMPPFLRFSVGEETPEEMAKLTEVIVRTIAEFVRAGAALLS</sequence>
<proteinExistence type="predicted"/>
<dbReference type="Gene3D" id="3.40.640.10">
    <property type="entry name" value="Type I PLP-dependent aspartate aminotransferase-like (Major domain)"/>
    <property type="match status" value="1"/>
</dbReference>
<dbReference type="PANTHER" id="PTHR48078:SF6">
    <property type="entry name" value="L-THREONINE DEHYDRATASE CATABOLIC TDCB"/>
    <property type="match status" value="1"/>
</dbReference>
<keyword evidence="6" id="KW-1185">Reference proteome</keyword>
<dbReference type="InterPro" id="IPR001926">
    <property type="entry name" value="TrpB-like_PALP"/>
</dbReference>
<dbReference type="PANTHER" id="PTHR48078">
    <property type="entry name" value="THREONINE DEHYDRATASE, MITOCHONDRIAL-RELATED"/>
    <property type="match status" value="1"/>
</dbReference>
<reference evidence="5 6" key="2">
    <citation type="journal article" date="2018" name="Int. J. Syst. Evol. Microbiol.">
        <title>Burkholderia insecticola sp. nov., a gut symbiotic bacterium of the bean bug Riptortus pedestris.</title>
        <authorList>
            <person name="Takeshita K."/>
            <person name="Tamaki H."/>
            <person name="Ohbayashi T."/>
            <person name="Meng X.-Y."/>
            <person name="Sone T."/>
            <person name="Mitani Y."/>
            <person name="Peeters C."/>
            <person name="Kikuchi Y."/>
            <person name="Vandamme P."/>
        </authorList>
    </citation>
    <scope>NUCLEOTIDE SEQUENCE [LARGE SCALE GENOMIC DNA]</scope>
    <source>
        <strain evidence="5">RPE64</strain>
    </source>
</reference>
<name>R4WFV0_9BURK</name>
<gene>
    <name evidence="5" type="ORF">BRPE64_ACDS07250</name>
</gene>
<dbReference type="Gene3D" id="3.40.50.1100">
    <property type="match status" value="2"/>
</dbReference>
<dbReference type="InterPro" id="IPR050147">
    <property type="entry name" value="Ser/Thr_Dehydratase"/>
</dbReference>
<comment type="cofactor">
    <cofactor evidence="1">
        <name>pyridoxal 5'-phosphate</name>
        <dbReference type="ChEBI" id="CHEBI:597326"/>
    </cofactor>
</comment>
<dbReference type="InterPro" id="IPR036052">
    <property type="entry name" value="TrpB-like_PALP_sf"/>
</dbReference>
<dbReference type="InterPro" id="IPR015421">
    <property type="entry name" value="PyrdxlP-dep_Trfase_major"/>
</dbReference>
<organism evidence="5 6">
    <name type="scientific">Caballeronia insecticola</name>
    <dbReference type="NCBI Taxonomy" id="758793"/>
    <lineage>
        <taxon>Bacteria</taxon>
        <taxon>Pseudomonadati</taxon>
        <taxon>Pseudomonadota</taxon>
        <taxon>Betaproteobacteria</taxon>
        <taxon>Burkholderiales</taxon>
        <taxon>Burkholderiaceae</taxon>
        <taxon>Caballeronia</taxon>
    </lineage>
</organism>
<dbReference type="KEGG" id="buo:BRPE64_ACDS07250"/>
<dbReference type="STRING" id="758793.BRPE64_ACDS07250"/>